<sequence length="123" mass="13430">MPDANYLRSIGVIPVAPGAGLRLFRWNPHHPGPGRGRPVDGPDQRTHLSVARWYVSGVLPHQQVRPAGAGPRGGAADHAYTPVAKVSDLSGRVPSAVLFNVVLLGSQFQFFLRRRPVIEWKEP</sequence>
<comment type="caution">
    <text evidence="1">The sequence shown here is derived from an EMBL/GenBank/DDBJ whole genome shotgun (WGS) entry which is preliminary data.</text>
</comment>
<gene>
    <name evidence="1" type="ORF">GCM10010840_08060</name>
</gene>
<name>A0ABQ2G3P2_9DEIO</name>
<reference evidence="2" key="1">
    <citation type="journal article" date="2019" name="Int. J. Syst. Evol. Microbiol.">
        <title>The Global Catalogue of Microorganisms (GCM) 10K type strain sequencing project: providing services to taxonomists for standard genome sequencing and annotation.</title>
        <authorList>
            <consortium name="The Broad Institute Genomics Platform"/>
            <consortium name="The Broad Institute Genome Sequencing Center for Infectious Disease"/>
            <person name="Wu L."/>
            <person name="Ma J."/>
        </authorList>
    </citation>
    <scope>NUCLEOTIDE SEQUENCE [LARGE SCALE GENOMIC DNA]</scope>
    <source>
        <strain evidence="2">JCM 15442</strain>
    </source>
</reference>
<dbReference type="EMBL" id="BMOL01000002">
    <property type="protein sequence ID" value="GGL72314.1"/>
    <property type="molecule type" value="Genomic_DNA"/>
</dbReference>
<organism evidence="1 2">
    <name type="scientific">Deinococcus aerolatus</name>
    <dbReference type="NCBI Taxonomy" id="522487"/>
    <lineage>
        <taxon>Bacteria</taxon>
        <taxon>Thermotogati</taxon>
        <taxon>Deinococcota</taxon>
        <taxon>Deinococci</taxon>
        <taxon>Deinococcales</taxon>
        <taxon>Deinococcaceae</taxon>
        <taxon>Deinococcus</taxon>
    </lineage>
</organism>
<protein>
    <submittedName>
        <fullName evidence="1">Uncharacterized protein</fullName>
    </submittedName>
</protein>
<evidence type="ECO:0000313" key="1">
    <source>
        <dbReference type="EMBL" id="GGL72314.1"/>
    </source>
</evidence>
<accession>A0ABQ2G3P2</accession>
<keyword evidence="2" id="KW-1185">Reference proteome</keyword>
<evidence type="ECO:0000313" key="2">
    <source>
        <dbReference type="Proteomes" id="UP000639973"/>
    </source>
</evidence>
<dbReference type="Proteomes" id="UP000639973">
    <property type="component" value="Unassembled WGS sequence"/>
</dbReference>
<proteinExistence type="predicted"/>